<dbReference type="EMBL" id="AVOT02001046">
    <property type="protein sequence ID" value="MBW0465457.1"/>
    <property type="molecule type" value="Genomic_DNA"/>
</dbReference>
<keyword evidence="2" id="KW-1185">Reference proteome</keyword>
<dbReference type="Proteomes" id="UP000765509">
    <property type="component" value="Unassembled WGS sequence"/>
</dbReference>
<accession>A0A9Q3BHM2</accession>
<evidence type="ECO:0000313" key="1">
    <source>
        <dbReference type="EMBL" id="MBW0465457.1"/>
    </source>
</evidence>
<proteinExistence type="predicted"/>
<protein>
    <submittedName>
        <fullName evidence="1">Uncharacterized protein</fullName>
    </submittedName>
</protein>
<reference evidence="1" key="1">
    <citation type="submission" date="2021-03" db="EMBL/GenBank/DDBJ databases">
        <title>Draft genome sequence of rust myrtle Austropuccinia psidii MF-1, a brazilian biotype.</title>
        <authorList>
            <person name="Quecine M.C."/>
            <person name="Pachon D.M.R."/>
            <person name="Bonatelli M.L."/>
            <person name="Correr F.H."/>
            <person name="Franceschini L.M."/>
            <person name="Leite T.F."/>
            <person name="Margarido G.R.A."/>
            <person name="Almeida C.A."/>
            <person name="Ferrarezi J.A."/>
            <person name="Labate C.A."/>
        </authorList>
    </citation>
    <scope>NUCLEOTIDE SEQUENCE</scope>
    <source>
        <strain evidence="1">MF-1</strain>
    </source>
</reference>
<gene>
    <name evidence="1" type="ORF">O181_005172</name>
</gene>
<sequence length="105" mass="11983">MKSGGKCGTTLTSKQKPGFLKILRKNRPEFRFGEGQLGKISGHHVELHLDVEGPYPTRIRRPPYPEILETREEIEKHVNELLDMDVIRKIGHNEIVEITTAVLIT</sequence>
<dbReference type="AlphaFoldDB" id="A0A9Q3BHM2"/>
<dbReference type="OrthoDB" id="8022549at2759"/>
<comment type="caution">
    <text evidence="1">The sequence shown here is derived from an EMBL/GenBank/DDBJ whole genome shotgun (WGS) entry which is preliminary data.</text>
</comment>
<organism evidence="1 2">
    <name type="scientific">Austropuccinia psidii MF-1</name>
    <dbReference type="NCBI Taxonomy" id="1389203"/>
    <lineage>
        <taxon>Eukaryota</taxon>
        <taxon>Fungi</taxon>
        <taxon>Dikarya</taxon>
        <taxon>Basidiomycota</taxon>
        <taxon>Pucciniomycotina</taxon>
        <taxon>Pucciniomycetes</taxon>
        <taxon>Pucciniales</taxon>
        <taxon>Sphaerophragmiaceae</taxon>
        <taxon>Austropuccinia</taxon>
    </lineage>
</organism>
<name>A0A9Q3BHM2_9BASI</name>
<evidence type="ECO:0000313" key="2">
    <source>
        <dbReference type="Proteomes" id="UP000765509"/>
    </source>
</evidence>